<dbReference type="PANTHER" id="PTHR46797:SF23">
    <property type="entry name" value="HTH-TYPE TRANSCRIPTIONAL REGULATOR SUTR"/>
    <property type="match status" value="1"/>
</dbReference>
<keyword evidence="1" id="KW-0805">Transcription regulation</keyword>
<name>A0A7R6SXG1_9GAMM</name>
<dbReference type="InterPro" id="IPR001387">
    <property type="entry name" value="Cro/C1-type_HTH"/>
</dbReference>
<dbReference type="CDD" id="cd00093">
    <property type="entry name" value="HTH_XRE"/>
    <property type="match status" value="1"/>
</dbReference>
<sequence length="77" mass="8493">MDEQLLLCFGSHIKSIRISQQLSQEQLALKAGLDRTYISGIERGKRNVSLVNLVKLAKALNLPLSGLMSFDTGFSND</sequence>
<accession>A0A7R6SXG1</accession>
<keyword evidence="6" id="KW-1185">Reference proteome</keyword>
<evidence type="ECO:0000256" key="3">
    <source>
        <dbReference type="ARBA" id="ARBA00023163"/>
    </source>
</evidence>
<dbReference type="SUPFAM" id="SSF47413">
    <property type="entry name" value="lambda repressor-like DNA-binding domains"/>
    <property type="match status" value="1"/>
</dbReference>
<dbReference type="InterPro" id="IPR050807">
    <property type="entry name" value="TransReg_Diox_bact_type"/>
</dbReference>
<gene>
    <name evidence="5" type="ORF">NEJAP_3533</name>
</gene>
<evidence type="ECO:0000313" key="5">
    <source>
        <dbReference type="EMBL" id="BBB31471.1"/>
    </source>
</evidence>
<dbReference type="Proteomes" id="UP000595332">
    <property type="component" value="Chromosome"/>
</dbReference>
<proteinExistence type="predicted"/>
<dbReference type="GO" id="GO:0005829">
    <property type="term" value="C:cytosol"/>
    <property type="evidence" value="ECO:0007669"/>
    <property type="project" value="TreeGrafter"/>
</dbReference>
<evidence type="ECO:0000259" key="4">
    <source>
        <dbReference type="PROSITE" id="PS50943"/>
    </source>
</evidence>
<feature type="domain" description="HTH cro/C1-type" evidence="4">
    <location>
        <begin position="13"/>
        <end position="67"/>
    </location>
</feature>
<dbReference type="InterPro" id="IPR010982">
    <property type="entry name" value="Lambda_DNA-bd_dom_sf"/>
</dbReference>
<reference evidence="5 6" key="1">
    <citation type="journal article" date="2008" name="Int. J. Syst. Evol. Microbiol.">
        <title>Neptunomonas japonica sp. nov., an Osedax japonicus symbiont-like bacterium isolated from sediment adjacent to sperm whale carcasses off Kagoshima, Japan.</title>
        <authorList>
            <person name="Miyazaki M."/>
            <person name="Nogi Y."/>
            <person name="Fujiwara Y."/>
            <person name="Kawato M."/>
            <person name="Kubokawa K."/>
            <person name="Horikoshi K."/>
        </authorList>
    </citation>
    <scope>NUCLEOTIDE SEQUENCE [LARGE SCALE GENOMIC DNA]</scope>
    <source>
        <strain evidence="5 6">JAMM 1380</strain>
    </source>
</reference>
<dbReference type="SMART" id="SM00530">
    <property type="entry name" value="HTH_XRE"/>
    <property type="match status" value="1"/>
</dbReference>
<evidence type="ECO:0000256" key="1">
    <source>
        <dbReference type="ARBA" id="ARBA00023015"/>
    </source>
</evidence>
<dbReference type="PANTHER" id="PTHR46797">
    <property type="entry name" value="HTH-TYPE TRANSCRIPTIONAL REGULATOR"/>
    <property type="match status" value="1"/>
</dbReference>
<dbReference type="KEGG" id="njp:NEJAP_3533"/>
<evidence type="ECO:0000256" key="2">
    <source>
        <dbReference type="ARBA" id="ARBA00023125"/>
    </source>
</evidence>
<dbReference type="PROSITE" id="PS50943">
    <property type="entry name" value="HTH_CROC1"/>
    <property type="match status" value="1"/>
</dbReference>
<dbReference type="GO" id="GO:0003700">
    <property type="term" value="F:DNA-binding transcription factor activity"/>
    <property type="evidence" value="ECO:0007669"/>
    <property type="project" value="TreeGrafter"/>
</dbReference>
<organism evidence="5 6">
    <name type="scientific">Neptunomonas japonica JAMM 1380</name>
    <dbReference type="NCBI Taxonomy" id="1441457"/>
    <lineage>
        <taxon>Bacteria</taxon>
        <taxon>Pseudomonadati</taxon>
        <taxon>Pseudomonadota</taxon>
        <taxon>Gammaproteobacteria</taxon>
        <taxon>Oceanospirillales</taxon>
        <taxon>Oceanospirillaceae</taxon>
        <taxon>Neptunomonas</taxon>
    </lineage>
</organism>
<dbReference type="AlphaFoldDB" id="A0A7R6SXG1"/>
<keyword evidence="2" id="KW-0238">DNA-binding</keyword>
<dbReference type="Pfam" id="PF01381">
    <property type="entry name" value="HTH_3"/>
    <property type="match status" value="1"/>
</dbReference>
<evidence type="ECO:0000313" key="6">
    <source>
        <dbReference type="Proteomes" id="UP000595332"/>
    </source>
</evidence>
<protein>
    <submittedName>
        <fullName evidence="5">XRE family transcriptional regulator</fullName>
    </submittedName>
</protein>
<dbReference type="EMBL" id="AP014546">
    <property type="protein sequence ID" value="BBB31471.1"/>
    <property type="molecule type" value="Genomic_DNA"/>
</dbReference>
<keyword evidence="3" id="KW-0804">Transcription</keyword>
<dbReference type="RefSeq" id="WP_201348537.1">
    <property type="nucleotide sequence ID" value="NZ_AP014546.1"/>
</dbReference>
<dbReference type="GO" id="GO:0003677">
    <property type="term" value="F:DNA binding"/>
    <property type="evidence" value="ECO:0007669"/>
    <property type="project" value="UniProtKB-KW"/>
</dbReference>
<dbReference type="Gene3D" id="1.10.260.40">
    <property type="entry name" value="lambda repressor-like DNA-binding domains"/>
    <property type="match status" value="1"/>
</dbReference>